<proteinExistence type="inferred from homology"/>
<protein>
    <submittedName>
        <fullName evidence="10">Vitamin B6 transporter</fullName>
    </submittedName>
</protein>
<sequence length="513" mass="55353">MSQDEEKGIPAMVPTGEDQNVQMHSSTGFFEHVSHGLKKLEKTMAYYNLEARGIHRVEPSERHSTKTLGYTQIVLFWTSINLAANNITLGMLGPATYALSFTDCALTAVFGSILGSLPVAYFATFGPRSGNRSMVLARYSMGWYPAKLVVILNLIVLLGYALIDAVIAGQILSAVSPGGSMSTVVGIIIVAVITWGITTFGYSVFHYYERYAWVPQLVVLCVLAGVAGPHFDLATPSQGTWETIIGNRISFFSLCLSAAITYAGGAADVFVYYPEDTPSWKVFAATMLGLVSSFTFALLVGIGLGSGVASIPAWESAYNASQGALIVAGYQALGNFGSFCAVVVALGLIANMIVPTYSSSVDFQVFGGWCNAAPRVVWNTVGVIIYTVCAIAGRESLAAIFTNFLALMGYWVAIWVAIFLEEHLIFRRLMHGMTWNWAAWNDREKLPLGAAALIAFLVGWVGSILCMAQVWYIGPIAGLVGANGADLGNYVGFSWAALVFAPLRYLEVKRMKR</sequence>
<feature type="transmembrane region" description="Helical" evidence="9">
    <location>
        <begin position="450"/>
        <end position="472"/>
    </location>
</feature>
<dbReference type="InterPro" id="IPR001248">
    <property type="entry name" value="Pur-cyt_permease"/>
</dbReference>
<dbReference type="Pfam" id="PF02133">
    <property type="entry name" value="Transp_cyt_pur"/>
    <property type="match status" value="1"/>
</dbReference>
<dbReference type="AlphaFoldDB" id="A0A9W9D2T5"/>
<feature type="transmembrane region" description="Helical" evidence="9">
    <location>
        <begin position="73"/>
        <end position="93"/>
    </location>
</feature>
<evidence type="ECO:0000256" key="3">
    <source>
        <dbReference type="ARBA" id="ARBA00022448"/>
    </source>
</evidence>
<feature type="transmembrane region" description="Helical" evidence="9">
    <location>
        <begin position="285"/>
        <end position="312"/>
    </location>
</feature>
<keyword evidence="5 9" id="KW-0812">Transmembrane</keyword>
<feature type="transmembrane region" description="Helical" evidence="9">
    <location>
        <begin position="399"/>
        <end position="420"/>
    </location>
</feature>
<feature type="transmembrane region" description="Helical" evidence="9">
    <location>
        <begin position="332"/>
        <end position="354"/>
    </location>
</feature>
<organism evidence="10 11">
    <name type="scientific">Gnomoniopsis smithogilvyi</name>
    <dbReference type="NCBI Taxonomy" id="1191159"/>
    <lineage>
        <taxon>Eukaryota</taxon>
        <taxon>Fungi</taxon>
        <taxon>Dikarya</taxon>
        <taxon>Ascomycota</taxon>
        <taxon>Pezizomycotina</taxon>
        <taxon>Sordariomycetes</taxon>
        <taxon>Sordariomycetidae</taxon>
        <taxon>Diaporthales</taxon>
        <taxon>Gnomoniaceae</taxon>
        <taxon>Gnomoniopsis</taxon>
    </lineage>
</organism>
<keyword evidence="4" id="KW-0597">Phosphoprotein</keyword>
<feature type="transmembrane region" description="Helical" evidence="9">
    <location>
        <begin position="487"/>
        <end position="506"/>
    </location>
</feature>
<evidence type="ECO:0000256" key="6">
    <source>
        <dbReference type="ARBA" id="ARBA00022989"/>
    </source>
</evidence>
<feature type="transmembrane region" description="Helical" evidence="9">
    <location>
        <begin position="184"/>
        <end position="205"/>
    </location>
</feature>
<gene>
    <name evidence="10" type="primary">TPN1</name>
    <name evidence="10" type="ORF">N0V93_001642</name>
</gene>
<evidence type="ECO:0000313" key="10">
    <source>
        <dbReference type="EMBL" id="KAJ4397415.1"/>
    </source>
</evidence>
<feature type="transmembrane region" description="Helical" evidence="9">
    <location>
        <begin position="148"/>
        <end position="172"/>
    </location>
</feature>
<keyword evidence="11" id="KW-1185">Reference proteome</keyword>
<evidence type="ECO:0000256" key="2">
    <source>
        <dbReference type="ARBA" id="ARBA00008974"/>
    </source>
</evidence>
<dbReference type="PANTHER" id="PTHR31806:SF8">
    <property type="entry name" value="TRANSPORTER, PUTATIVE (AFU_ORTHOLOGUE AFUA_2G03000)-RELATED"/>
    <property type="match status" value="1"/>
</dbReference>
<evidence type="ECO:0000256" key="8">
    <source>
        <dbReference type="PIRNR" id="PIRNR002744"/>
    </source>
</evidence>
<dbReference type="OrthoDB" id="5428495at2759"/>
<keyword evidence="6 9" id="KW-1133">Transmembrane helix</keyword>
<comment type="subcellular location">
    <subcellularLocation>
        <location evidence="1">Membrane</location>
        <topology evidence="1">Multi-pass membrane protein</topology>
    </subcellularLocation>
</comment>
<dbReference type="EMBL" id="JAPEVB010000001">
    <property type="protein sequence ID" value="KAJ4397415.1"/>
    <property type="molecule type" value="Genomic_DNA"/>
</dbReference>
<feature type="transmembrane region" description="Helical" evidence="9">
    <location>
        <begin position="105"/>
        <end position="127"/>
    </location>
</feature>
<evidence type="ECO:0000313" key="11">
    <source>
        <dbReference type="Proteomes" id="UP001140453"/>
    </source>
</evidence>
<evidence type="ECO:0000256" key="4">
    <source>
        <dbReference type="ARBA" id="ARBA00022553"/>
    </source>
</evidence>
<keyword evidence="3 8" id="KW-0813">Transport</keyword>
<dbReference type="GO" id="GO:0015851">
    <property type="term" value="P:nucleobase transport"/>
    <property type="evidence" value="ECO:0007669"/>
    <property type="project" value="UniProtKB-ARBA"/>
</dbReference>
<feature type="transmembrane region" description="Helical" evidence="9">
    <location>
        <begin position="251"/>
        <end position="273"/>
    </location>
</feature>
<keyword evidence="7 8" id="KW-0472">Membrane</keyword>
<evidence type="ECO:0000256" key="7">
    <source>
        <dbReference type="ARBA" id="ARBA00023136"/>
    </source>
</evidence>
<evidence type="ECO:0000256" key="5">
    <source>
        <dbReference type="ARBA" id="ARBA00022692"/>
    </source>
</evidence>
<dbReference type="FunFam" id="1.10.4160.10:FF:000002">
    <property type="entry name" value="Purine-cytosine permease fcyB"/>
    <property type="match status" value="1"/>
</dbReference>
<reference evidence="10" key="1">
    <citation type="submission" date="2022-10" db="EMBL/GenBank/DDBJ databases">
        <title>Tapping the CABI collections for fungal endophytes: first genome assemblies for Collariella, Neodidymelliopsis, Ascochyta clinopodiicola, Didymella pomorum, Didymosphaeria variabile, Neocosmospora piperis and Neocucurbitaria cava.</title>
        <authorList>
            <person name="Hill R."/>
        </authorList>
    </citation>
    <scope>NUCLEOTIDE SEQUENCE</scope>
    <source>
        <strain evidence="10">IMI 355082</strain>
    </source>
</reference>
<dbReference type="GO" id="GO:0005886">
    <property type="term" value="C:plasma membrane"/>
    <property type="evidence" value="ECO:0007669"/>
    <property type="project" value="TreeGrafter"/>
</dbReference>
<accession>A0A9W9D2T5</accession>
<comment type="caution">
    <text evidence="10">The sequence shown here is derived from an EMBL/GenBank/DDBJ whole genome shotgun (WGS) entry which is preliminary data.</text>
</comment>
<feature type="transmembrane region" description="Helical" evidence="9">
    <location>
        <begin position="212"/>
        <end position="231"/>
    </location>
</feature>
<evidence type="ECO:0000256" key="9">
    <source>
        <dbReference type="SAM" id="Phobius"/>
    </source>
</evidence>
<dbReference type="InterPro" id="IPR026030">
    <property type="entry name" value="Pur-cyt_permease_Fcy2/21/22"/>
</dbReference>
<dbReference type="GO" id="GO:0000329">
    <property type="term" value="C:fungal-type vacuole membrane"/>
    <property type="evidence" value="ECO:0007669"/>
    <property type="project" value="TreeGrafter"/>
</dbReference>
<dbReference type="PIRSF" id="PIRSF002744">
    <property type="entry name" value="Pur-cyt_permease"/>
    <property type="match status" value="1"/>
</dbReference>
<dbReference type="PANTHER" id="PTHR31806">
    <property type="entry name" value="PURINE-CYTOSINE PERMEASE FCY2-RELATED"/>
    <property type="match status" value="1"/>
</dbReference>
<comment type="similarity">
    <text evidence="2 8">Belongs to the purine-cytosine permease (2.A.39) family.</text>
</comment>
<name>A0A9W9D2T5_9PEZI</name>
<dbReference type="Gene3D" id="1.10.4160.10">
    <property type="entry name" value="Hydantoin permease"/>
    <property type="match status" value="1"/>
</dbReference>
<feature type="transmembrane region" description="Helical" evidence="9">
    <location>
        <begin position="375"/>
        <end position="393"/>
    </location>
</feature>
<dbReference type="GO" id="GO:0022857">
    <property type="term" value="F:transmembrane transporter activity"/>
    <property type="evidence" value="ECO:0007669"/>
    <property type="project" value="InterPro"/>
</dbReference>
<evidence type="ECO:0000256" key="1">
    <source>
        <dbReference type="ARBA" id="ARBA00004141"/>
    </source>
</evidence>
<dbReference type="Proteomes" id="UP001140453">
    <property type="component" value="Unassembled WGS sequence"/>
</dbReference>